<dbReference type="InterPro" id="IPR005531">
    <property type="entry name" value="Asp23"/>
</dbReference>
<dbReference type="Pfam" id="PF03780">
    <property type="entry name" value="Asp23"/>
    <property type="match status" value="1"/>
</dbReference>
<organism evidence="2 3">
    <name type="scientific">Candidatus Desulfolinea nitratireducens</name>
    <dbReference type="NCBI Taxonomy" id="2841698"/>
    <lineage>
        <taxon>Bacteria</taxon>
        <taxon>Bacillati</taxon>
        <taxon>Chloroflexota</taxon>
        <taxon>Anaerolineae</taxon>
        <taxon>Anaerolineales</taxon>
        <taxon>Anaerolineales incertae sedis</taxon>
        <taxon>Candidatus Desulfolinea</taxon>
    </lineage>
</organism>
<dbReference type="EMBL" id="JACNJN010000026">
    <property type="protein sequence ID" value="MBC8333802.1"/>
    <property type="molecule type" value="Genomic_DNA"/>
</dbReference>
<evidence type="ECO:0000313" key="2">
    <source>
        <dbReference type="EMBL" id="MBC8333802.1"/>
    </source>
</evidence>
<proteinExistence type="inferred from homology"/>
<accession>A0A8J6NGP7</accession>
<dbReference type="AlphaFoldDB" id="A0A8J6NGP7"/>
<dbReference type="PANTHER" id="PTHR34297">
    <property type="entry name" value="HYPOTHETICAL CYTOSOLIC PROTEIN-RELATED"/>
    <property type="match status" value="1"/>
</dbReference>
<sequence>MDQNTRPPGKTTVAPDVLVEIARMAALSVAGVHALASVSGGVNRLFRRGNGDGVRISIEDDVVYADLYIILEKDINIRDISRTIQKKVTRAIHEMVGMDVGEVNIHIENIAFETDEEAQTA</sequence>
<comment type="similarity">
    <text evidence="1">Belongs to the asp23 family.</text>
</comment>
<dbReference type="PANTHER" id="PTHR34297:SF1">
    <property type="entry name" value="ASP23_GLS24 FAMILY ENVELOPE STRESS RESPONSE PROTEIN"/>
    <property type="match status" value="1"/>
</dbReference>
<comment type="caution">
    <text evidence="2">The sequence shown here is derived from an EMBL/GenBank/DDBJ whole genome shotgun (WGS) entry which is preliminary data.</text>
</comment>
<evidence type="ECO:0000313" key="3">
    <source>
        <dbReference type="Proteomes" id="UP000614469"/>
    </source>
</evidence>
<dbReference type="Proteomes" id="UP000614469">
    <property type="component" value="Unassembled WGS sequence"/>
</dbReference>
<gene>
    <name evidence="2" type="ORF">H8E29_00915</name>
</gene>
<protein>
    <submittedName>
        <fullName evidence="2">Asp23/Gls24 family envelope stress response protein</fullName>
    </submittedName>
</protein>
<evidence type="ECO:0000256" key="1">
    <source>
        <dbReference type="ARBA" id="ARBA00005721"/>
    </source>
</evidence>
<name>A0A8J6NGP7_9CHLR</name>
<reference evidence="2 3" key="1">
    <citation type="submission" date="2020-08" db="EMBL/GenBank/DDBJ databases">
        <title>Bridging the membrane lipid divide: bacteria of the FCB group superphylum have the potential to synthesize archaeal ether lipids.</title>
        <authorList>
            <person name="Villanueva L."/>
            <person name="Von Meijenfeldt F.A.B."/>
            <person name="Westbye A.B."/>
            <person name="Yadav S."/>
            <person name="Hopmans E.C."/>
            <person name="Dutilh B.E."/>
            <person name="Sinninghe Damste J.S."/>
        </authorList>
    </citation>
    <scope>NUCLEOTIDE SEQUENCE [LARGE SCALE GENOMIC DNA]</scope>
    <source>
        <strain evidence="2">NIOZ-UU36</strain>
    </source>
</reference>